<reference evidence="5 6" key="1">
    <citation type="submission" date="2017-11" db="EMBL/GenBank/DDBJ databases">
        <title>Biodiversity and function of Thalassospira species in the particle-attached aromatic-hydrocarbon-degrading consortia from the surface seawater of the China South Sea.</title>
        <authorList>
            <person name="Dong C."/>
            <person name="Liu R."/>
            <person name="Shao Z."/>
        </authorList>
    </citation>
    <scope>NUCLEOTIDE SEQUENCE [LARGE SCALE GENOMIC DNA]</scope>
    <source>
        <strain evidence="5 6">139Z-12</strain>
    </source>
</reference>
<sequence>MGDLIKIRNWIAGKEASPSSGLWLTKFNPHSGEPMSEVAGSNSVDVAAAVQVARSAFDDWSSFTPLQRGQFLADIASKMGERRDILAACVAEETGKPPQDAAAEVSGAILQADFFAGEGMRLYGRTLTSSMPHKSSRLQREAIGVAGLIVPSNTPIANIAWKMFPALICGNTVVLKAAEDAPGIAHLMAELTRDAGLPDGVFNVIQGDGGSAGAALVAHPDVDVISFTGSTSVGRKIATIAGERLARVSLELGGKNPFIVCDDANIDEAAKWAALSAFSNAGQRCAAASRIYVQKSVYGTFKEAFAKKANSLKLGIDEGCDLGPLINKRQYEFVVEILGKLSSENLVCGGLERTPSNIRSGYYIRPTILESLPTDSEIHKLELFAPVACLYSFDTPEEAVEKANDTDYGLTAAIHTASIDRAEWFARKVRAGVVNINIGTYGSEPHMPFGGFGVSGNGTREPGLEALDVYSELKNISVLSRPFLI</sequence>
<dbReference type="InterPro" id="IPR016161">
    <property type="entry name" value="Ald_DH/histidinol_DH"/>
</dbReference>
<dbReference type="InterPro" id="IPR029510">
    <property type="entry name" value="Ald_DH_CS_GLU"/>
</dbReference>
<name>A0ABX4RCM8_9PROT</name>
<proteinExistence type="inferred from homology"/>
<dbReference type="Pfam" id="PF00171">
    <property type="entry name" value="Aldedh"/>
    <property type="match status" value="1"/>
</dbReference>
<dbReference type="Proteomes" id="UP000233365">
    <property type="component" value="Unassembled WGS sequence"/>
</dbReference>
<dbReference type="PROSITE" id="PS00687">
    <property type="entry name" value="ALDEHYDE_DEHYDR_GLU"/>
    <property type="match status" value="1"/>
</dbReference>
<evidence type="ECO:0000256" key="2">
    <source>
        <dbReference type="PROSITE-ProRule" id="PRU10007"/>
    </source>
</evidence>
<dbReference type="InterPro" id="IPR016160">
    <property type="entry name" value="Ald_DH_CS_CYS"/>
</dbReference>
<dbReference type="PROSITE" id="PS00070">
    <property type="entry name" value="ALDEHYDE_DEHYDR_CYS"/>
    <property type="match status" value="1"/>
</dbReference>
<dbReference type="EMBL" id="PGTS01000001">
    <property type="protein sequence ID" value="PKR52359.1"/>
    <property type="molecule type" value="Genomic_DNA"/>
</dbReference>
<dbReference type="InterPro" id="IPR015590">
    <property type="entry name" value="Aldehyde_DH_dom"/>
</dbReference>
<dbReference type="PANTHER" id="PTHR11699">
    <property type="entry name" value="ALDEHYDE DEHYDROGENASE-RELATED"/>
    <property type="match status" value="1"/>
</dbReference>
<keyword evidence="6" id="KW-1185">Reference proteome</keyword>
<dbReference type="InterPro" id="IPR016163">
    <property type="entry name" value="Ald_DH_C"/>
</dbReference>
<dbReference type="Gene3D" id="3.40.605.10">
    <property type="entry name" value="Aldehyde Dehydrogenase, Chain A, domain 1"/>
    <property type="match status" value="1"/>
</dbReference>
<protein>
    <submittedName>
        <fullName evidence="5">Aldehyde dehydrogenase</fullName>
    </submittedName>
</protein>
<evidence type="ECO:0000256" key="3">
    <source>
        <dbReference type="RuleBase" id="RU003345"/>
    </source>
</evidence>
<evidence type="ECO:0000313" key="6">
    <source>
        <dbReference type="Proteomes" id="UP000233365"/>
    </source>
</evidence>
<evidence type="ECO:0000259" key="4">
    <source>
        <dbReference type="Pfam" id="PF00171"/>
    </source>
</evidence>
<evidence type="ECO:0000256" key="1">
    <source>
        <dbReference type="ARBA" id="ARBA00023002"/>
    </source>
</evidence>
<accession>A0ABX4RCM8</accession>
<comment type="similarity">
    <text evidence="3">Belongs to the aldehyde dehydrogenase family.</text>
</comment>
<gene>
    <name evidence="5" type="ORF">CU041_01765</name>
</gene>
<feature type="domain" description="Aldehyde dehydrogenase" evidence="4">
    <location>
        <begin position="25"/>
        <end position="476"/>
    </location>
</feature>
<evidence type="ECO:0000313" key="5">
    <source>
        <dbReference type="EMBL" id="PKR52359.1"/>
    </source>
</evidence>
<dbReference type="InterPro" id="IPR016162">
    <property type="entry name" value="Ald_DH_N"/>
</dbReference>
<keyword evidence="1 3" id="KW-0560">Oxidoreductase</keyword>
<organism evidence="5 6">
    <name type="scientific">Thalassospira povalilytica</name>
    <dbReference type="NCBI Taxonomy" id="732237"/>
    <lineage>
        <taxon>Bacteria</taxon>
        <taxon>Pseudomonadati</taxon>
        <taxon>Pseudomonadota</taxon>
        <taxon>Alphaproteobacteria</taxon>
        <taxon>Rhodospirillales</taxon>
        <taxon>Thalassospiraceae</taxon>
        <taxon>Thalassospira</taxon>
    </lineage>
</organism>
<comment type="caution">
    <text evidence="5">The sequence shown here is derived from an EMBL/GenBank/DDBJ whole genome shotgun (WGS) entry which is preliminary data.</text>
</comment>
<dbReference type="SUPFAM" id="SSF53720">
    <property type="entry name" value="ALDH-like"/>
    <property type="match status" value="1"/>
</dbReference>
<dbReference type="CDD" id="cd07078">
    <property type="entry name" value="ALDH"/>
    <property type="match status" value="1"/>
</dbReference>
<dbReference type="Gene3D" id="3.40.309.10">
    <property type="entry name" value="Aldehyde Dehydrogenase, Chain A, domain 2"/>
    <property type="match status" value="1"/>
</dbReference>
<feature type="active site" evidence="2">
    <location>
        <position position="251"/>
    </location>
</feature>
<dbReference type="RefSeq" id="WP_101245539.1">
    <property type="nucleotide sequence ID" value="NZ_PGTS01000001.1"/>
</dbReference>